<dbReference type="PANTHER" id="PTHR33198:SF19">
    <property type="entry name" value="CCHC-TYPE DOMAIN-CONTAINING PROTEIN"/>
    <property type="match status" value="1"/>
</dbReference>
<reference evidence="1 2" key="1">
    <citation type="submission" date="2023-02" db="EMBL/GenBank/DDBJ databases">
        <title>LHISI_Scaffold_Assembly.</title>
        <authorList>
            <person name="Stuart O.P."/>
            <person name="Cleave R."/>
            <person name="Magrath M.J.L."/>
            <person name="Mikheyev A.S."/>
        </authorList>
    </citation>
    <scope>NUCLEOTIDE SEQUENCE [LARGE SCALE GENOMIC DNA]</scope>
    <source>
        <strain evidence="1">Daus_M_001</strain>
        <tissue evidence="1">Leg muscle</tissue>
    </source>
</reference>
<evidence type="ECO:0000313" key="2">
    <source>
        <dbReference type="Proteomes" id="UP001159363"/>
    </source>
</evidence>
<sequence length="313" mass="35791">MAILGSLGMFFSNDEPWEDYIERFALFINCNSIPEEWKVSTSLASVGTESILRNFCNSKKPAELSYAEVNKIEQDYVHPKSNYIAEWFKVSERMQAYVAALKELSKHCDFGASLSEWLRDRLVGGVRSERVRQKEREVATFTSQQLRPQHYNAPWPTSSSEVATVEVHHTAVSGKGKSKLTLPRYVTDSSDATKSNSRYEGTKYMRCFCCGRINHIKTVCRYRNLMCRQCGRQGHLEVVSKDKHVNYCEHSNEVPNKSFKMRICKQELPEVYTCNLSVEGALLEIEIDTGSTISAIPYDIYCQALYQIPLQTT</sequence>
<dbReference type="EMBL" id="JARBHB010000001">
    <property type="protein sequence ID" value="KAJ8896587.1"/>
    <property type="molecule type" value="Genomic_DNA"/>
</dbReference>
<comment type="caution">
    <text evidence="1">The sequence shown here is derived from an EMBL/GenBank/DDBJ whole genome shotgun (WGS) entry which is preliminary data.</text>
</comment>
<organism evidence="1 2">
    <name type="scientific">Dryococelus australis</name>
    <dbReference type="NCBI Taxonomy" id="614101"/>
    <lineage>
        <taxon>Eukaryota</taxon>
        <taxon>Metazoa</taxon>
        <taxon>Ecdysozoa</taxon>
        <taxon>Arthropoda</taxon>
        <taxon>Hexapoda</taxon>
        <taxon>Insecta</taxon>
        <taxon>Pterygota</taxon>
        <taxon>Neoptera</taxon>
        <taxon>Polyneoptera</taxon>
        <taxon>Phasmatodea</taxon>
        <taxon>Verophasmatodea</taxon>
        <taxon>Anareolatae</taxon>
        <taxon>Phasmatidae</taxon>
        <taxon>Eurycanthinae</taxon>
        <taxon>Dryococelus</taxon>
    </lineage>
</organism>
<accession>A0ABQ9IJG5</accession>
<keyword evidence="2" id="KW-1185">Reference proteome</keyword>
<evidence type="ECO:0000313" key="1">
    <source>
        <dbReference type="EMBL" id="KAJ8896587.1"/>
    </source>
</evidence>
<name>A0ABQ9IJG5_9NEOP</name>
<proteinExistence type="predicted"/>
<dbReference type="PANTHER" id="PTHR33198">
    <property type="entry name" value="ANK_REP_REGION DOMAIN-CONTAINING PROTEIN-RELATED"/>
    <property type="match status" value="1"/>
</dbReference>
<protein>
    <submittedName>
        <fullName evidence="1">Uncharacterized protein</fullName>
    </submittedName>
</protein>
<gene>
    <name evidence="1" type="ORF">PR048_001931</name>
</gene>
<dbReference type="Proteomes" id="UP001159363">
    <property type="component" value="Chromosome 1"/>
</dbReference>